<feature type="domain" description="HTH merR-type" evidence="4">
    <location>
        <begin position="22"/>
        <end position="91"/>
    </location>
</feature>
<dbReference type="PROSITE" id="PS50937">
    <property type="entry name" value="HTH_MERR_2"/>
    <property type="match status" value="1"/>
</dbReference>
<dbReference type="InterPro" id="IPR000551">
    <property type="entry name" value="MerR-type_HTH_dom"/>
</dbReference>
<dbReference type="SUPFAM" id="SSF46955">
    <property type="entry name" value="Putative DNA-binding domain"/>
    <property type="match status" value="1"/>
</dbReference>
<evidence type="ECO:0000259" key="4">
    <source>
        <dbReference type="PROSITE" id="PS50937"/>
    </source>
</evidence>
<dbReference type="InterPro" id="IPR009061">
    <property type="entry name" value="DNA-bd_dom_put_sf"/>
</dbReference>
<dbReference type="GO" id="GO:0003677">
    <property type="term" value="F:DNA binding"/>
    <property type="evidence" value="ECO:0007669"/>
    <property type="project" value="UniProtKB-KW"/>
</dbReference>
<evidence type="ECO:0000256" key="3">
    <source>
        <dbReference type="ARBA" id="ARBA00023163"/>
    </source>
</evidence>
<protein>
    <recommendedName>
        <fullName evidence="4">HTH merR-type domain-containing protein</fullName>
    </recommendedName>
</protein>
<dbReference type="RefSeq" id="WP_078319536.1">
    <property type="nucleotide sequence ID" value="NZ_FXTS01000003.1"/>
</dbReference>
<evidence type="ECO:0000313" key="6">
    <source>
        <dbReference type="Proteomes" id="UP000190064"/>
    </source>
</evidence>
<sequence length="317" mass="36225">MSQPHTLHPFSSTEVARTEDRWLPIREVSERTGVNSVTLRAWERRYGLIKPQRTHKGHRLYSEFDIERIEQIQQWLGRGVSVGQVAKLLPPLTEREAAAQGSSPTIPSANPEPDWQPVLDESMAALHQGNIIRFDQTLNQVSAIYPAALLMRFFWQPLLATLAAEPEGERRQLVQLQLDSYLRNLVGARLMHRNLQAKEQKRLLISHLPTQSPKFELWLAALMCTDLNIPVLLMDGLPGWSLLHLIEQQQPLSGVLLLGNEKTAPLKQSEQQQLKTMNPPCWLAGPLARIQPDIFTECGWQIAEDWPELLNEKRQEF</sequence>
<dbReference type="Proteomes" id="UP000190064">
    <property type="component" value="Unassembled WGS sequence"/>
</dbReference>
<dbReference type="PANTHER" id="PTHR30204:SF67">
    <property type="entry name" value="HTH-TYPE TRANSCRIPTIONAL REGULATOR MLRA-RELATED"/>
    <property type="match status" value="1"/>
</dbReference>
<evidence type="ECO:0000256" key="1">
    <source>
        <dbReference type="ARBA" id="ARBA00023015"/>
    </source>
</evidence>
<accession>A0A1T1HBF7</accession>
<name>A0A1T1HBF7_OCELI</name>
<evidence type="ECO:0000313" key="5">
    <source>
        <dbReference type="EMBL" id="OOV87181.1"/>
    </source>
</evidence>
<gene>
    <name evidence="5" type="ORF">BTA35_0209300</name>
</gene>
<keyword evidence="2" id="KW-0238">DNA-binding</keyword>
<reference evidence="5" key="1">
    <citation type="submission" date="2017-02" db="EMBL/GenBank/DDBJ databases">
        <title>Draft Genome Sequence of the Salt Water Bacterium Oceanospirillum linum ATCC 11336.</title>
        <authorList>
            <person name="Trachtenberg A.M."/>
            <person name="Carney J.G."/>
            <person name="Linnane J.D."/>
            <person name="Rheaume B.A."/>
            <person name="Pitts N.L."/>
            <person name="Mykles D.L."/>
            <person name="Maclea K.S."/>
        </authorList>
    </citation>
    <scope>NUCLEOTIDE SEQUENCE [LARGE SCALE GENOMIC DNA]</scope>
    <source>
        <strain evidence="5">ATCC 11336</strain>
    </source>
</reference>
<dbReference type="EMBL" id="MTSD02000003">
    <property type="protein sequence ID" value="OOV87181.1"/>
    <property type="molecule type" value="Genomic_DNA"/>
</dbReference>
<keyword evidence="3" id="KW-0804">Transcription</keyword>
<organism evidence="5 6">
    <name type="scientific">Oceanospirillum linum</name>
    <dbReference type="NCBI Taxonomy" id="966"/>
    <lineage>
        <taxon>Bacteria</taxon>
        <taxon>Pseudomonadati</taxon>
        <taxon>Pseudomonadota</taxon>
        <taxon>Gammaproteobacteria</taxon>
        <taxon>Oceanospirillales</taxon>
        <taxon>Oceanospirillaceae</taxon>
        <taxon>Oceanospirillum</taxon>
    </lineage>
</organism>
<dbReference type="CDD" id="cd01104">
    <property type="entry name" value="HTH_MlrA-CarA"/>
    <property type="match status" value="1"/>
</dbReference>
<comment type="caution">
    <text evidence="5">The sequence shown here is derived from an EMBL/GenBank/DDBJ whole genome shotgun (WGS) entry which is preliminary data.</text>
</comment>
<evidence type="ECO:0000256" key="2">
    <source>
        <dbReference type="ARBA" id="ARBA00023125"/>
    </source>
</evidence>
<dbReference type="AlphaFoldDB" id="A0A1T1HBF7"/>
<keyword evidence="1" id="KW-0805">Transcription regulation</keyword>
<dbReference type="PANTHER" id="PTHR30204">
    <property type="entry name" value="REDOX-CYCLING DRUG-SENSING TRANSCRIPTIONAL ACTIVATOR SOXR"/>
    <property type="match status" value="1"/>
</dbReference>
<dbReference type="STRING" id="966.BTA35_0209300"/>
<dbReference type="SMART" id="SM00422">
    <property type="entry name" value="HTH_MERR"/>
    <property type="match status" value="1"/>
</dbReference>
<dbReference type="Gene3D" id="1.10.1660.10">
    <property type="match status" value="1"/>
</dbReference>
<dbReference type="GO" id="GO:0003700">
    <property type="term" value="F:DNA-binding transcription factor activity"/>
    <property type="evidence" value="ECO:0007669"/>
    <property type="project" value="InterPro"/>
</dbReference>
<keyword evidence="6" id="KW-1185">Reference proteome</keyword>
<proteinExistence type="predicted"/>
<dbReference type="Pfam" id="PF13411">
    <property type="entry name" value="MerR_1"/>
    <property type="match status" value="1"/>
</dbReference>
<dbReference type="InterPro" id="IPR047057">
    <property type="entry name" value="MerR_fam"/>
</dbReference>